<keyword evidence="3 9" id="KW-0479">Metal-binding</keyword>
<comment type="cofactor">
    <cofactor evidence="9">
        <name>Zn(2+)</name>
        <dbReference type="ChEBI" id="CHEBI:29105"/>
    </cofactor>
    <text evidence="9">Binds 1 zinc ion per subunit.</text>
</comment>
<dbReference type="GO" id="GO:0004222">
    <property type="term" value="F:metalloendopeptidase activity"/>
    <property type="evidence" value="ECO:0007669"/>
    <property type="project" value="InterPro"/>
</dbReference>
<dbReference type="Gene3D" id="3.10.170.20">
    <property type="match status" value="3"/>
</dbReference>
<sequence>INVIGEVHFLVQILDHWTPSHNLDTWMVKGLIHVIFIMKQILACEYVPPPADEVTLAITEYSQRPRTKRNPFWDWIRIETVYDPSFHLLSVEKKEVLKDLIVAARDYFETTIKVKRISSLQLQPRCKGPEGFIYKSSGTVVCPVDCQKRCGGAIAPFDAPFFSKSRLQRTVLLNPTNSKKLQHCFCSPHECATRQTNWGENHCSKRTLAYAGHCARDAATNRPVAGQVNICPYAFGKMTANDITKWQSTLKHELIHALVFSSDLFQYFPGAGLSRGGDLSVIPNVVHRYTRTNWETSKGPTTHDVFMVVTPKVREEARRHFNCSTLEGAEIESQGPGGTAGKAESMPWGRNLGCTFAKQSCLTWMKSNPKDPYPFCTVYEDTRCSTSRQEKVRCNMLTDSWPLPREYNYNIKNLYRDKKGRSVTGYGSVELADFCPYYRIYGNVSREDSDTRCTYPDNKHYNNYSLEVFSPTARCFDLDGGINVQSERGTITWLHSVGCYETICKDGRLMIKTQNSKFYPCYQNGQFIHVEKTLVFYRFSSVYMVLVLSQLGLSAHRAPSYVARNSVRRIIPDHWILSHNSDTWMVNRLLHVILIVKQILACDYVPPSHDEVTVALTEYPQHSRTKRNAVWDWVRIETVYDPSFQHLSEEKKKVVKDLIVAARDYFETTIKVQRISSLQLQPWCKVGGGRMFKSNGTVICADDCQKRCGQAFAPLDAPYFTHCFCSPHECPTRHTNWGGKLHNVDFILFVTVLGNHCSEQMRAYANHCARDAATNRPIAGHVNICPHAFGKMRAKDISTWQVTIKHELIHAFVFSSELFQHFPGAGPSKGGDLSVIPNVVHRYTRKNWETSEGPITHDVFMVVTPKVREEARRHFNCSTLEGAEIESQEECCSSKAESMPWGRNLGCTFAKQSCLTWMKSNTKDPYPFCTVYVDTRCSTSRKEKVRCNMLTDSRSLPREYNYNIKNLYHDKKGRSIIGYGSVELADFCPYYRIPSDIWTDVTGTRCTHHDYNHYNNYSLEVFSPTARCFDLDGGIRVRNERGIITWFHSAACYETICKNGTLMIKTQKSKVYPCHQERQFIDVEERVYGVGTVTTRIVCPPCSELCGRDSCAPDRVRRNRTSDPTRITVQPKTQMTGKVGRDLIGNPTRITVQPKTQMTYKPPSDDEVKVAITEYPRGPRRKREPLWDWIRIETEYDPSFNLLSERKKEVLEDLITAARDYFETTVKVQRLSSLQLKPTCSITGKWFKHNGTHICKGDCEKRCGGAIASTEAHFFAVRCFTLKFIGRPSKDTTVVLIAKPERIELKCQIRVELTTEYNVNSVINCEKRWCGCDFSRRIANSKSYYLGRLNNADFVLFVSVIGGRCGKQVIAYASHCATDPTTNRPVAGHVNICPDAFDNMKSNEFSQWEATIKHELIHAFVFSTSLFQMFPRAKPAVSEGPITVIPNVIERFTRIDWEGSRGPISHDVYMMVTPKVRKEARRHFNCSTLEGAEIENQGGSGTAGTHWEKRVFE</sequence>
<evidence type="ECO:0000256" key="7">
    <source>
        <dbReference type="ARBA" id="ARBA00039717"/>
    </source>
</evidence>
<feature type="binding site" evidence="9">
    <location>
        <position position="806"/>
    </location>
    <ligand>
        <name>Zn(2+)</name>
        <dbReference type="ChEBI" id="CHEBI:29105"/>
        <note>catalytic</note>
    </ligand>
</feature>
<feature type="non-terminal residue" evidence="10">
    <location>
        <position position="1513"/>
    </location>
</feature>
<protein>
    <recommendedName>
        <fullName evidence="7">Leishmanolysin-like peptidase</fullName>
    </recommendedName>
</protein>
<organism evidence="10 11">
    <name type="scientific">Trichostrongylus colubriformis</name>
    <name type="common">Black scour worm</name>
    <dbReference type="NCBI Taxonomy" id="6319"/>
    <lineage>
        <taxon>Eukaryota</taxon>
        <taxon>Metazoa</taxon>
        <taxon>Ecdysozoa</taxon>
        <taxon>Nematoda</taxon>
        <taxon>Chromadorea</taxon>
        <taxon>Rhabditida</taxon>
        <taxon>Rhabditina</taxon>
        <taxon>Rhabditomorpha</taxon>
        <taxon>Strongyloidea</taxon>
        <taxon>Trichostrongylidae</taxon>
        <taxon>Trichostrongylus</taxon>
    </lineage>
</organism>
<name>A0AAN8FCT9_TRICO</name>
<evidence type="ECO:0000256" key="5">
    <source>
        <dbReference type="ARBA" id="ARBA00022833"/>
    </source>
</evidence>
<gene>
    <name evidence="10" type="ORF">GCK32_006605</name>
</gene>
<dbReference type="Proteomes" id="UP001331761">
    <property type="component" value="Unassembled WGS sequence"/>
</dbReference>
<keyword evidence="11" id="KW-1185">Reference proteome</keyword>
<dbReference type="GO" id="GO:0007155">
    <property type="term" value="P:cell adhesion"/>
    <property type="evidence" value="ECO:0007669"/>
    <property type="project" value="InterPro"/>
</dbReference>
<dbReference type="GO" id="GO:0046872">
    <property type="term" value="F:metal ion binding"/>
    <property type="evidence" value="ECO:0007669"/>
    <property type="project" value="UniProtKB-KW"/>
</dbReference>
<dbReference type="EMBL" id="WIXE01013957">
    <property type="protein sequence ID" value="KAK5974675.1"/>
    <property type="molecule type" value="Genomic_DNA"/>
</dbReference>
<keyword evidence="4" id="KW-0378">Hydrolase</keyword>
<feature type="active site" evidence="8">
    <location>
        <position position="807"/>
    </location>
</feature>
<dbReference type="GO" id="GO:0006508">
    <property type="term" value="P:proteolysis"/>
    <property type="evidence" value="ECO:0007669"/>
    <property type="project" value="UniProtKB-KW"/>
</dbReference>
<keyword evidence="5 9" id="KW-0862">Zinc</keyword>
<dbReference type="Gene3D" id="2.10.55.10">
    <property type="entry name" value="Leishmanolysin domain 3"/>
    <property type="match status" value="2"/>
</dbReference>
<evidence type="ECO:0000256" key="9">
    <source>
        <dbReference type="PIRSR" id="PIRSR601577-2"/>
    </source>
</evidence>
<evidence type="ECO:0000313" key="11">
    <source>
        <dbReference type="Proteomes" id="UP001331761"/>
    </source>
</evidence>
<accession>A0AAN8FCT9</accession>
<proteinExistence type="inferred from homology"/>
<dbReference type="Gene3D" id="3.90.132.10">
    <property type="entry name" value="Leishmanolysin , domain 2"/>
    <property type="match status" value="3"/>
</dbReference>
<evidence type="ECO:0000256" key="8">
    <source>
        <dbReference type="PIRSR" id="PIRSR601577-1"/>
    </source>
</evidence>
<evidence type="ECO:0000313" key="10">
    <source>
        <dbReference type="EMBL" id="KAK5974675.1"/>
    </source>
</evidence>
<comment type="caution">
    <text evidence="10">The sequence shown here is derived from an EMBL/GenBank/DDBJ whole genome shotgun (WGS) entry which is preliminary data.</text>
</comment>
<dbReference type="GO" id="GO:0005737">
    <property type="term" value="C:cytoplasm"/>
    <property type="evidence" value="ECO:0007669"/>
    <property type="project" value="TreeGrafter"/>
</dbReference>
<evidence type="ECO:0000256" key="4">
    <source>
        <dbReference type="ARBA" id="ARBA00022801"/>
    </source>
</evidence>
<dbReference type="SUPFAM" id="SSF55486">
    <property type="entry name" value="Metalloproteases ('zincins'), catalytic domain"/>
    <property type="match status" value="3"/>
</dbReference>
<feature type="non-terminal residue" evidence="10">
    <location>
        <position position="1"/>
    </location>
</feature>
<evidence type="ECO:0000256" key="2">
    <source>
        <dbReference type="ARBA" id="ARBA00022670"/>
    </source>
</evidence>
<evidence type="ECO:0000256" key="3">
    <source>
        <dbReference type="ARBA" id="ARBA00022723"/>
    </source>
</evidence>
<dbReference type="PANTHER" id="PTHR10942:SF0">
    <property type="entry name" value="LEISHMANOLYSIN-LIKE PEPTIDASE"/>
    <property type="match status" value="1"/>
</dbReference>
<feature type="binding site" evidence="9">
    <location>
        <position position="810"/>
    </location>
    <ligand>
        <name>Zn(2+)</name>
        <dbReference type="ChEBI" id="CHEBI:29105"/>
        <note>catalytic</note>
    </ligand>
</feature>
<evidence type="ECO:0000256" key="1">
    <source>
        <dbReference type="ARBA" id="ARBA00005860"/>
    </source>
</evidence>
<dbReference type="GO" id="GO:0016020">
    <property type="term" value="C:membrane"/>
    <property type="evidence" value="ECO:0007669"/>
    <property type="project" value="InterPro"/>
</dbReference>
<dbReference type="InterPro" id="IPR001577">
    <property type="entry name" value="Peptidase_M8"/>
</dbReference>
<keyword evidence="2" id="KW-0645">Protease</keyword>
<evidence type="ECO:0000256" key="6">
    <source>
        <dbReference type="ARBA" id="ARBA00023049"/>
    </source>
</evidence>
<reference evidence="10 11" key="1">
    <citation type="submission" date="2019-10" db="EMBL/GenBank/DDBJ databases">
        <title>Assembly and Annotation for the nematode Trichostrongylus colubriformis.</title>
        <authorList>
            <person name="Martin J."/>
        </authorList>
    </citation>
    <scope>NUCLEOTIDE SEQUENCE [LARGE SCALE GENOMIC DNA]</scope>
    <source>
        <strain evidence="10">G859</strain>
        <tissue evidence="10">Whole worm</tissue>
    </source>
</reference>
<comment type="similarity">
    <text evidence="1">Belongs to the peptidase M8 family.</text>
</comment>
<dbReference type="PANTHER" id="PTHR10942">
    <property type="entry name" value="LEISHMANOLYSIN-LIKE PEPTIDASE"/>
    <property type="match status" value="1"/>
</dbReference>
<dbReference type="Pfam" id="PF01457">
    <property type="entry name" value="Peptidase_M8"/>
    <property type="match status" value="5"/>
</dbReference>
<keyword evidence="6 9" id="KW-0482">Metalloprotease</keyword>